<evidence type="ECO:0000256" key="1">
    <source>
        <dbReference type="ARBA" id="ARBA00007812"/>
    </source>
</evidence>
<dbReference type="PANTHER" id="PTHR18968">
    <property type="entry name" value="THIAMINE PYROPHOSPHATE ENZYMES"/>
    <property type="match status" value="1"/>
</dbReference>
<dbReference type="GO" id="GO:0009097">
    <property type="term" value="P:isoleucine biosynthetic process"/>
    <property type="evidence" value="ECO:0007669"/>
    <property type="project" value="TreeGrafter"/>
</dbReference>
<dbReference type="EMBL" id="UINC01040526">
    <property type="protein sequence ID" value="SVB40521.1"/>
    <property type="molecule type" value="Genomic_DNA"/>
</dbReference>
<dbReference type="CDD" id="cd00568">
    <property type="entry name" value="TPP_enzymes"/>
    <property type="match status" value="1"/>
</dbReference>
<comment type="similarity">
    <text evidence="1">Belongs to the TPP enzyme family.</text>
</comment>
<accession>A0A382DS14</accession>
<organism evidence="3">
    <name type="scientific">marine metagenome</name>
    <dbReference type="NCBI Taxonomy" id="408172"/>
    <lineage>
        <taxon>unclassified sequences</taxon>
        <taxon>metagenomes</taxon>
        <taxon>ecological metagenomes</taxon>
    </lineage>
</organism>
<dbReference type="Pfam" id="PF02775">
    <property type="entry name" value="TPP_enzyme_C"/>
    <property type="match status" value="1"/>
</dbReference>
<dbReference type="GO" id="GO:0030976">
    <property type="term" value="F:thiamine pyrophosphate binding"/>
    <property type="evidence" value="ECO:0007669"/>
    <property type="project" value="InterPro"/>
</dbReference>
<gene>
    <name evidence="3" type="ORF">METZ01_LOCUS193375</name>
</gene>
<feature type="domain" description="Thiamine pyrophosphate enzyme TPP-binding" evidence="2">
    <location>
        <begin position="1"/>
        <end position="86"/>
    </location>
</feature>
<dbReference type="InterPro" id="IPR029061">
    <property type="entry name" value="THDP-binding"/>
</dbReference>
<proteinExistence type="inferred from homology"/>
<dbReference type="SUPFAM" id="SSF52518">
    <property type="entry name" value="Thiamin diphosphate-binding fold (THDP-binding)"/>
    <property type="match status" value="1"/>
</dbReference>
<feature type="non-terminal residue" evidence="3">
    <location>
        <position position="1"/>
    </location>
</feature>
<dbReference type="AlphaFoldDB" id="A0A382DS14"/>
<reference evidence="3" key="1">
    <citation type="submission" date="2018-05" db="EMBL/GenBank/DDBJ databases">
        <authorList>
            <person name="Lanie J.A."/>
            <person name="Ng W.-L."/>
            <person name="Kazmierczak K.M."/>
            <person name="Andrzejewski T.M."/>
            <person name="Davidsen T.M."/>
            <person name="Wayne K.J."/>
            <person name="Tettelin H."/>
            <person name="Glass J.I."/>
            <person name="Rusch D."/>
            <person name="Podicherti R."/>
            <person name="Tsui H.-C.T."/>
            <person name="Winkler M.E."/>
        </authorList>
    </citation>
    <scope>NUCLEOTIDE SEQUENCE</scope>
</reference>
<dbReference type="PANTHER" id="PTHR18968:SF167">
    <property type="entry name" value="ACETOLACTATE SYNTHASE LARGE SUBUNIT ILVB2-RELATED"/>
    <property type="match status" value="1"/>
</dbReference>
<dbReference type="InterPro" id="IPR045229">
    <property type="entry name" value="TPP_enz"/>
</dbReference>
<dbReference type="Gene3D" id="3.40.50.970">
    <property type="match status" value="1"/>
</dbReference>
<dbReference type="GO" id="GO:0003984">
    <property type="term" value="F:acetolactate synthase activity"/>
    <property type="evidence" value="ECO:0007669"/>
    <property type="project" value="TreeGrafter"/>
</dbReference>
<dbReference type="GO" id="GO:0005948">
    <property type="term" value="C:acetolactate synthase complex"/>
    <property type="evidence" value="ECO:0007669"/>
    <property type="project" value="TreeGrafter"/>
</dbReference>
<sequence length="113" mass="13111">NEWATAMEYGIPLVAVVFNDNRYANVYRQQKEWFDERFIAADLVNPDFVAHARSFGVLAERATTPNELQKLIREAIERREPRLIEVSLPADMPTPWRFIIEPPVRGDAAERNL</sequence>
<evidence type="ECO:0000259" key="2">
    <source>
        <dbReference type="Pfam" id="PF02775"/>
    </source>
</evidence>
<name>A0A382DS14_9ZZZZ</name>
<protein>
    <recommendedName>
        <fullName evidence="2">Thiamine pyrophosphate enzyme TPP-binding domain-containing protein</fullName>
    </recommendedName>
</protein>
<evidence type="ECO:0000313" key="3">
    <source>
        <dbReference type="EMBL" id="SVB40521.1"/>
    </source>
</evidence>
<dbReference type="InterPro" id="IPR011766">
    <property type="entry name" value="TPP_enzyme_TPP-bd"/>
</dbReference>
<dbReference type="GO" id="GO:0009099">
    <property type="term" value="P:L-valine biosynthetic process"/>
    <property type="evidence" value="ECO:0007669"/>
    <property type="project" value="TreeGrafter"/>
</dbReference>
<dbReference type="GO" id="GO:0050660">
    <property type="term" value="F:flavin adenine dinucleotide binding"/>
    <property type="evidence" value="ECO:0007669"/>
    <property type="project" value="TreeGrafter"/>
</dbReference>